<dbReference type="NCBIfam" id="TIGR03828">
    <property type="entry name" value="pfkB"/>
    <property type="match status" value="1"/>
</dbReference>
<dbReference type="PROSITE" id="PS00583">
    <property type="entry name" value="PFKB_KINASES_1"/>
    <property type="match status" value="1"/>
</dbReference>
<comment type="caution">
    <text evidence="10">The sequence shown here is derived from an EMBL/GenBank/DDBJ whole genome shotgun (WGS) entry which is preliminary data.</text>
</comment>
<evidence type="ECO:0000259" key="9">
    <source>
        <dbReference type="Pfam" id="PF00294"/>
    </source>
</evidence>
<dbReference type="PANTHER" id="PTHR46566:SF1">
    <property type="entry name" value="1-PHOSPHOFRUCTOKINASE"/>
    <property type="match status" value="1"/>
</dbReference>
<evidence type="ECO:0000256" key="1">
    <source>
        <dbReference type="ARBA" id="ARBA00005380"/>
    </source>
</evidence>
<dbReference type="Proteomes" id="UP001165287">
    <property type="component" value="Unassembled WGS sequence"/>
</dbReference>
<gene>
    <name evidence="10" type="primary">pfkB</name>
    <name evidence="10" type="ORF">K9V48_00630</name>
</gene>
<dbReference type="CDD" id="cd01164">
    <property type="entry name" value="FruK_PfkB_like"/>
    <property type="match status" value="1"/>
</dbReference>
<comment type="pathway">
    <text evidence="7">Carbohydrate metabolism; D-tagatose 6-phosphate degradation; D-glyceraldehyde 3-phosphate and glycerone phosphate from D-tagatose 6-phosphate: step 1/2.</text>
</comment>
<dbReference type="InterPro" id="IPR029056">
    <property type="entry name" value="Ribokinase-like"/>
</dbReference>
<reference evidence="10" key="1">
    <citation type="submission" date="2024-05" db="EMBL/GenBank/DDBJ databases">
        <title>Metabacillus sp. nov., isolated from the rhizosphere soil of tomato plants.</title>
        <authorList>
            <person name="Ma R."/>
        </authorList>
    </citation>
    <scope>NUCLEOTIDE SEQUENCE</scope>
    <source>
        <strain evidence="10">DBTR6</strain>
    </source>
</reference>
<dbReference type="RefSeq" id="WP_224135933.1">
    <property type="nucleotide sequence ID" value="NZ_JAIQUM010000001.1"/>
</dbReference>
<evidence type="ECO:0000256" key="5">
    <source>
        <dbReference type="ARBA" id="ARBA00022840"/>
    </source>
</evidence>
<proteinExistence type="inferred from homology"/>
<comment type="similarity">
    <text evidence="7">Belongs to the carbohydrate kinase PfkB family. LacC subfamily.</text>
</comment>
<comment type="similarity">
    <text evidence="1">Belongs to the carbohydrate kinase pfkB family.</text>
</comment>
<keyword evidence="5 7" id="KW-0067">ATP-binding</keyword>
<evidence type="ECO:0000256" key="7">
    <source>
        <dbReference type="PIRNR" id="PIRNR000535"/>
    </source>
</evidence>
<evidence type="ECO:0000313" key="10">
    <source>
        <dbReference type="EMBL" id="MBZ5748791.1"/>
    </source>
</evidence>
<feature type="domain" description="Carbohydrate kinase PfkB" evidence="9">
    <location>
        <begin position="7"/>
        <end position="286"/>
    </location>
</feature>
<protein>
    <recommendedName>
        <fullName evidence="7">Tagatose-6-phosphate kinase</fullName>
        <ecNumber evidence="7">2.7.1.144</ecNumber>
    </recommendedName>
</protein>
<keyword evidence="2 7" id="KW-0808">Transferase</keyword>
<name>A0ABS7UKE5_9BACI</name>
<evidence type="ECO:0000256" key="2">
    <source>
        <dbReference type="ARBA" id="ARBA00022679"/>
    </source>
</evidence>
<dbReference type="InterPro" id="IPR022463">
    <property type="entry name" value="1-PFruKinase"/>
</dbReference>
<keyword evidence="4 8" id="KW-0418">Kinase</keyword>
<comment type="catalytic activity">
    <reaction evidence="7">
        <text>D-tagatofuranose 6-phosphate + ATP = D-tagatofuranose 1,6-bisphosphate + ADP + H(+)</text>
        <dbReference type="Rhea" id="RHEA:12420"/>
        <dbReference type="ChEBI" id="CHEBI:15378"/>
        <dbReference type="ChEBI" id="CHEBI:30616"/>
        <dbReference type="ChEBI" id="CHEBI:58694"/>
        <dbReference type="ChEBI" id="CHEBI:58695"/>
        <dbReference type="ChEBI" id="CHEBI:456216"/>
        <dbReference type="EC" id="2.7.1.144"/>
    </reaction>
</comment>
<comment type="function">
    <text evidence="8">Catalyzes the ATP-dependent phosphorylation of fructose-l-phosphate to fructose-l,6-bisphosphate.</text>
</comment>
<evidence type="ECO:0000256" key="3">
    <source>
        <dbReference type="ARBA" id="ARBA00022741"/>
    </source>
</evidence>
<keyword evidence="11" id="KW-1185">Reference proteome</keyword>
<evidence type="ECO:0000313" key="11">
    <source>
        <dbReference type="Proteomes" id="UP001165287"/>
    </source>
</evidence>
<evidence type="ECO:0000256" key="6">
    <source>
        <dbReference type="ARBA" id="ARBA00047745"/>
    </source>
</evidence>
<sequence>MIYTVTLNPSVDYIAEVAQFELGSLNRTTADAKFPGGKGINVSRVMKRLGVESHALGFIGGFTGKFVEDFLRNENIHTNFVKVSEDTRINIKLKTEVETEINGQGPRISENQLEEFLKVFYKLEKEDIVVLAGSIPGTLPALIYKKIMTVCKENQIKVVADVSGDALKEVIAEKPYLIKPNHHELGELFQTEIKTTDEALEYGKKLVEQGVKHVIVSLAEKGALLITEDDCYVANVPQGKVLNSVGAGDSVVGGFISAIAKNKTMEEAFKIGVAAGSATAFSMELCTTEKIEELLPHVQVNKV</sequence>
<comment type="catalytic activity">
    <reaction evidence="6 8">
        <text>beta-D-fructose 1-phosphate + ATP = beta-D-fructose 1,6-bisphosphate + ADP + H(+)</text>
        <dbReference type="Rhea" id="RHEA:14213"/>
        <dbReference type="ChEBI" id="CHEBI:15378"/>
        <dbReference type="ChEBI" id="CHEBI:30616"/>
        <dbReference type="ChEBI" id="CHEBI:32966"/>
        <dbReference type="ChEBI" id="CHEBI:138881"/>
        <dbReference type="ChEBI" id="CHEBI:456216"/>
        <dbReference type="EC" id="2.7.1.56"/>
    </reaction>
</comment>
<dbReference type="NCBIfam" id="TIGR03168">
    <property type="entry name" value="1-PFK"/>
    <property type="match status" value="1"/>
</dbReference>
<keyword evidence="3 7" id="KW-0547">Nucleotide-binding</keyword>
<dbReference type="SUPFAM" id="SSF53613">
    <property type="entry name" value="Ribokinase-like"/>
    <property type="match status" value="1"/>
</dbReference>
<dbReference type="InterPro" id="IPR017583">
    <property type="entry name" value="Tagatose/fructose_Pkinase"/>
</dbReference>
<dbReference type="InterPro" id="IPR011611">
    <property type="entry name" value="PfkB_dom"/>
</dbReference>
<dbReference type="PANTHER" id="PTHR46566">
    <property type="entry name" value="1-PHOSPHOFRUCTOKINASE-RELATED"/>
    <property type="match status" value="1"/>
</dbReference>
<dbReference type="EMBL" id="JAIQUM010000001">
    <property type="protein sequence ID" value="MBZ5748791.1"/>
    <property type="molecule type" value="Genomic_DNA"/>
</dbReference>
<dbReference type="Pfam" id="PF00294">
    <property type="entry name" value="PfkB"/>
    <property type="match status" value="1"/>
</dbReference>
<dbReference type="Gene3D" id="3.40.1190.20">
    <property type="match status" value="1"/>
</dbReference>
<accession>A0ABS7UKE5</accession>
<organism evidence="10 11">
    <name type="scientific">Metabacillus rhizolycopersici</name>
    <dbReference type="NCBI Taxonomy" id="2875709"/>
    <lineage>
        <taxon>Bacteria</taxon>
        <taxon>Bacillati</taxon>
        <taxon>Bacillota</taxon>
        <taxon>Bacilli</taxon>
        <taxon>Bacillales</taxon>
        <taxon>Bacillaceae</taxon>
        <taxon>Metabacillus</taxon>
    </lineage>
</organism>
<dbReference type="PIRSF" id="PIRSF000535">
    <property type="entry name" value="1PFK/6PFK/LacC"/>
    <property type="match status" value="1"/>
</dbReference>
<evidence type="ECO:0000256" key="8">
    <source>
        <dbReference type="RuleBase" id="RU369061"/>
    </source>
</evidence>
<dbReference type="PROSITE" id="PS00584">
    <property type="entry name" value="PFKB_KINASES_2"/>
    <property type="match status" value="1"/>
</dbReference>
<dbReference type="GO" id="GO:0008662">
    <property type="term" value="F:1-phosphofructokinase activity"/>
    <property type="evidence" value="ECO:0007669"/>
    <property type="project" value="UniProtKB-EC"/>
</dbReference>
<dbReference type="EC" id="2.7.1.144" evidence="7"/>
<dbReference type="InterPro" id="IPR002173">
    <property type="entry name" value="Carboh/pur_kinase_PfkB_CS"/>
</dbReference>
<keyword evidence="7" id="KW-0423">Lactose metabolism</keyword>
<evidence type="ECO:0000256" key="4">
    <source>
        <dbReference type="ARBA" id="ARBA00022777"/>
    </source>
</evidence>